<feature type="signal peptide" evidence="1">
    <location>
        <begin position="1"/>
        <end position="17"/>
    </location>
</feature>
<proteinExistence type="predicted"/>
<dbReference type="OrthoDB" id="5856944at2759"/>
<feature type="domain" description="MD-2-related lipid-recognition" evidence="2">
    <location>
        <begin position="105"/>
        <end position="165"/>
    </location>
</feature>
<evidence type="ECO:0000313" key="4">
    <source>
        <dbReference type="Proteomes" id="UP000298663"/>
    </source>
</evidence>
<gene>
    <name evidence="3" type="ORF">L596_017806</name>
</gene>
<dbReference type="PROSITE" id="PS51257">
    <property type="entry name" value="PROKAR_LIPOPROTEIN"/>
    <property type="match status" value="1"/>
</dbReference>
<dbReference type="Pfam" id="PF02221">
    <property type="entry name" value="E1_DerP2_DerF2"/>
    <property type="match status" value="1"/>
</dbReference>
<keyword evidence="1" id="KW-0732">Signal</keyword>
<evidence type="ECO:0000259" key="2">
    <source>
        <dbReference type="Pfam" id="PF02221"/>
    </source>
</evidence>
<accession>A0A4U5N318</accession>
<reference evidence="3 4" key="2">
    <citation type="journal article" date="2019" name="G3 (Bethesda)">
        <title>Hybrid Assembly of the Genome of the Entomopathogenic Nematode Steinernema carpocapsae Identifies the X-Chromosome.</title>
        <authorList>
            <person name="Serra L."/>
            <person name="Macchietto M."/>
            <person name="Macias-Munoz A."/>
            <person name="McGill C.J."/>
            <person name="Rodriguez I.M."/>
            <person name="Rodriguez B."/>
            <person name="Murad R."/>
            <person name="Mortazavi A."/>
        </authorList>
    </citation>
    <scope>NUCLEOTIDE SEQUENCE [LARGE SCALE GENOMIC DNA]</scope>
    <source>
        <strain evidence="3 4">ALL</strain>
    </source>
</reference>
<dbReference type="InterPro" id="IPR003172">
    <property type="entry name" value="ML_dom"/>
</dbReference>
<dbReference type="AlphaFoldDB" id="A0A4U5N318"/>
<keyword evidence="4" id="KW-1185">Reference proteome</keyword>
<organism evidence="3 4">
    <name type="scientific">Steinernema carpocapsae</name>
    <name type="common">Entomopathogenic nematode</name>
    <dbReference type="NCBI Taxonomy" id="34508"/>
    <lineage>
        <taxon>Eukaryota</taxon>
        <taxon>Metazoa</taxon>
        <taxon>Ecdysozoa</taxon>
        <taxon>Nematoda</taxon>
        <taxon>Chromadorea</taxon>
        <taxon>Rhabditida</taxon>
        <taxon>Tylenchina</taxon>
        <taxon>Panagrolaimomorpha</taxon>
        <taxon>Strongyloidoidea</taxon>
        <taxon>Steinernematidae</taxon>
        <taxon>Steinernema</taxon>
    </lineage>
</organism>
<dbReference type="EMBL" id="AZBU02000005">
    <property type="protein sequence ID" value="TKR76698.1"/>
    <property type="molecule type" value="Genomic_DNA"/>
</dbReference>
<protein>
    <recommendedName>
        <fullName evidence="2">MD-2-related lipid-recognition domain-containing protein</fullName>
    </recommendedName>
</protein>
<comment type="caution">
    <text evidence="3">The sequence shown here is derived from an EMBL/GenBank/DDBJ whole genome shotgun (WGS) entry which is preliminary data.</text>
</comment>
<sequence length="174" mass="19431">MLFRLFVLLALCGAASACDAFPNNTQATFNWWQCYESSITYYKTTPEDASGKFEYPIVLSKPLIVEADVDNHGKTYSQLSLSIRLWEWNNVFGCGWNEINTFGLLSNLDACTHGVPCPIKPGRQTLKLTIDFSKFQAIIGLLKNNAPYQIQLTLADKQSSDKTCVIAQGRALTH</sequence>
<evidence type="ECO:0000313" key="3">
    <source>
        <dbReference type="EMBL" id="TKR76698.1"/>
    </source>
</evidence>
<evidence type="ECO:0000256" key="1">
    <source>
        <dbReference type="SAM" id="SignalP"/>
    </source>
</evidence>
<dbReference type="PANTHER" id="PTHR35573">
    <property type="entry name" value="PROTEIN CBG22129"/>
    <property type="match status" value="1"/>
</dbReference>
<dbReference type="PANTHER" id="PTHR35573:SF1">
    <property type="entry name" value="ML DOMAIN-CONTAINING PROTEIN"/>
    <property type="match status" value="1"/>
</dbReference>
<reference evidence="3 4" key="1">
    <citation type="journal article" date="2015" name="Genome Biol.">
        <title>Comparative genomics of Steinernema reveals deeply conserved gene regulatory networks.</title>
        <authorList>
            <person name="Dillman A.R."/>
            <person name="Macchietto M."/>
            <person name="Porter C.F."/>
            <person name="Rogers A."/>
            <person name="Williams B."/>
            <person name="Antoshechkin I."/>
            <person name="Lee M.M."/>
            <person name="Goodwin Z."/>
            <person name="Lu X."/>
            <person name="Lewis E.E."/>
            <person name="Goodrich-Blair H."/>
            <person name="Stock S.P."/>
            <person name="Adams B.J."/>
            <person name="Sternberg P.W."/>
            <person name="Mortazavi A."/>
        </authorList>
    </citation>
    <scope>NUCLEOTIDE SEQUENCE [LARGE SCALE GENOMIC DNA]</scope>
    <source>
        <strain evidence="3 4">ALL</strain>
    </source>
</reference>
<feature type="chain" id="PRO_5020894659" description="MD-2-related lipid-recognition domain-containing protein" evidence="1">
    <location>
        <begin position="18"/>
        <end position="174"/>
    </location>
</feature>
<name>A0A4U5N318_STECR</name>
<dbReference type="Proteomes" id="UP000298663">
    <property type="component" value="Unassembled WGS sequence"/>
</dbReference>